<keyword evidence="2 5" id="KW-0808">Transferase</keyword>
<dbReference type="Proteomes" id="UP001174694">
    <property type="component" value="Unassembled WGS sequence"/>
</dbReference>
<keyword evidence="1 5" id="KW-0489">Methyltransferase</keyword>
<dbReference type="GO" id="GO:0046872">
    <property type="term" value="F:metal ion binding"/>
    <property type="evidence" value="ECO:0007669"/>
    <property type="project" value="UniProtKB-KW"/>
</dbReference>
<evidence type="ECO:0000256" key="1">
    <source>
        <dbReference type="ARBA" id="ARBA00022603"/>
    </source>
</evidence>
<comment type="caution">
    <text evidence="7">The sequence shown here is derived from an EMBL/GenBank/DDBJ whole genome shotgun (WGS) entry which is preliminary data.</text>
</comment>
<evidence type="ECO:0000256" key="2">
    <source>
        <dbReference type="ARBA" id="ARBA00022679"/>
    </source>
</evidence>
<sequence length="356" mass="39572">MADKTPVLILDGGLGTSLEDKYGVSFSSASTPLWSSHLLVSDPETLLRCQRDFGDCPVDVIETATYQVSIDGFTSTKTEGRPNGVDLDSIPDFLERAVQIANEAKGKAECRIALSLGPYGACMIPSQEYSGAYDKGHDTAEKLREWHLQRLHCFTKVERLFDRVQFVAFETLPRTDEIVAVRSLYDQLATSGTFPPEFVKGFLRTPFWISCVFPGDDDMLPDGSSVYQAVETMLSPNISAITPWGIGINCTKINKLPSIIEAYERAVVIMVTKRKLSQWPSLVLYPDGTNGEVYNTETQRWELPEGNQKPDIPWEIQLANVVEMAANRGRWRSILVGGCCKTSHQDIKNLIRAIGV</sequence>
<reference evidence="7" key="1">
    <citation type="submission" date="2022-07" db="EMBL/GenBank/DDBJ databases">
        <title>Fungi with potential for degradation of polypropylene.</title>
        <authorList>
            <person name="Gostincar C."/>
        </authorList>
    </citation>
    <scope>NUCLEOTIDE SEQUENCE</scope>
    <source>
        <strain evidence="7">EXF-13308</strain>
    </source>
</reference>
<keyword evidence="8" id="KW-1185">Reference proteome</keyword>
<keyword evidence="3 5" id="KW-0479">Metal-binding</keyword>
<evidence type="ECO:0000259" key="6">
    <source>
        <dbReference type="PROSITE" id="PS50970"/>
    </source>
</evidence>
<evidence type="ECO:0000256" key="3">
    <source>
        <dbReference type="ARBA" id="ARBA00022723"/>
    </source>
</evidence>
<feature type="binding site" evidence="5">
    <location>
        <position position="339"/>
    </location>
    <ligand>
        <name>Zn(2+)</name>
        <dbReference type="ChEBI" id="CHEBI:29105"/>
    </ligand>
</feature>
<feature type="binding site" evidence="5">
    <location>
        <position position="340"/>
    </location>
    <ligand>
        <name>Zn(2+)</name>
        <dbReference type="ChEBI" id="CHEBI:29105"/>
    </ligand>
</feature>
<dbReference type="SUPFAM" id="SSF82282">
    <property type="entry name" value="Homocysteine S-methyltransferase"/>
    <property type="match status" value="1"/>
</dbReference>
<dbReference type="PANTHER" id="PTHR46015">
    <property type="entry name" value="ZGC:172121"/>
    <property type="match status" value="1"/>
</dbReference>
<dbReference type="InterPro" id="IPR003726">
    <property type="entry name" value="HCY_dom"/>
</dbReference>
<comment type="cofactor">
    <cofactor evidence="5">
        <name>Zn(2+)</name>
        <dbReference type="ChEBI" id="CHEBI:29105"/>
    </cofactor>
</comment>
<dbReference type="InterPro" id="IPR036589">
    <property type="entry name" value="HCY_dom_sf"/>
</dbReference>
<proteinExistence type="predicted"/>
<evidence type="ECO:0000256" key="4">
    <source>
        <dbReference type="ARBA" id="ARBA00022833"/>
    </source>
</evidence>
<name>A0AA38RVP0_9PEZI</name>
<feature type="domain" description="Hcy-binding" evidence="6">
    <location>
        <begin position="1"/>
        <end position="354"/>
    </location>
</feature>
<gene>
    <name evidence="7" type="ORF">NKR23_g222</name>
</gene>
<dbReference type="PROSITE" id="PS50970">
    <property type="entry name" value="HCY"/>
    <property type="match status" value="1"/>
</dbReference>
<organism evidence="7 8">
    <name type="scientific">Pleurostoma richardsiae</name>
    <dbReference type="NCBI Taxonomy" id="41990"/>
    <lineage>
        <taxon>Eukaryota</taxon>
        <taxon>Fungi</taxon>
        <taxon>Dikarya</taxon>
        <taxon>Ascomycota</taxon>
        <taxon>Pezizomycotina</taxon>
        <taxon>Sordariomycetes</taxon>
        <taxon>Sordariomycetidae</taxon>
        <taxon>Calosphaeriales</taxon>
        <taxon>Pleurostomataceae</taxon>
        <taxon>Pleurostoma</taxon>
    </lineage>
</organism>
<dbReference type="FunFam" id="3.20.20.330:FF:000007">
    <property type="entry name" value="Homocysteine S-methyltransferase (Eurofung)"/>
    <property type="match status" value="1"/>
</dbReference>
<dbReference type="GO" id="GO:0008898">
    <property type="term" value="F:S-adenosylmethionine-homocysteine S-methyltransferase activity"/>
    <property type="evidence" value="ECO:0007669"/>
    <property type="project" value="TreeGrafter"/>
</dbReference>
<dbReference type="GO" id="GO:0032259">
    <property type="term" value="P:methylation"/>
    <property type="evidence" value="ECO:0007669"/>
    <property type="project" value="UniProtKB-KW"/>
</dbReference>
<accession>A0AA38RVP0</accession>
<dbReference type="AlphaFoldDB" id="A0AA38RVP0"/>
<feature type="binding site" evidence="5">
    <location>
        <position position="250"/>
    </location>
    <ligand>
        <name>Zn(2+)</name>
        <dbReference type="ChEBI" id="CHEBI:29105"/>
    </ligand>
</feature>
<protein>
    <submittedName>
        <fullName evidence="7">Homocysteine s-methyltransferase</fullName>
    </submittedName>
</protein>
<keyword evidence="4 5" id="KW-0862">Zinc</keyword>
<dbReference type="Gene3D" id="3.20.20.330">
    <property type="entry name" value="Homocysteine-binding-like domain"/>
    <property type="match status" value="1"/>
</dbReference>
<dbReference type="GO" id="GO:0009086">
    <property type="term" value="P:methionine biosynthetic process"/>
    <property type="evidence" value="ECO:0007669"/>
    <property type="project" value="TreeGrafter"/>
</dbReference>
<dbReference type="PANTHER" id="PTHR46015:SF1">
    <property type="entry name" value="HOMOCYSTEINE S-METHYLTRANSFERASE-LIKE ISOFORM 1"/>
    <property type="match status" value="1"/>
</dbReference>
<dbReference type="InterPro" id="IPR051486">
    <property type="entry name" value="Hcy_S-methyltransferase"/>
</dbReference>
<evidence type="ECO:0000256" key="5">
    <source>
        <dbReference type="PROSITE-ProRule" id="PRU00333"/>
    </source>
</evidence>
<dbReference type="GO" id="GO:0033528">
    <property type="term" value="P:S-methylmethionine cycle"/>
    <property type="evidence" value="ECO:0007669"/>
    <property type="project" value="TreeGrafter"/>
</dbReference>
<dbReference type="Pfam" id="PF02574">
    <property type="entry name" value="S-methyl_trans"/>
    <property type="match status" value="1"/>
</dbReference>
<dbReference type="EMBL" id="JANBVO010000001">
    <property type="protein sequence ID" value="KAJ9157588.1"/>
    <property type="molecule type" value="Genomic_DNA"/>
</dbReference>
<evidence type="ECO:0000313" key="8">
    <source>
        <dbReference type="Proteomes" id="UP001174694"/>
    </source>
</evidence>
<evidence type="ECO:0000313" key="7">
    <source>
        <dbReference type="EMBL" id="KAJ9157588.1"/>
    </source>
</evidence>